<feature type="region of interest" description="Disordered" evidence="1">
    <location>
        <begin position="76"/>
        <end position="103"/>
    </location>
</feature>
<keyword evidence="3" id="KW-1185">Reference proteome</keyword>
<evidence type="ECO:0000313" key="2">
    <source>
        <dbReference type="EMBL" id="TFB01109.1"/>
    </source>
</evidence>
<dbReference type="EMBL" id="PPTA01000009">
    <property type="protein sequence ID" value="TFB01109.1"/>
    <property type="molecule type" value="Genomic_DNA"/>
</dbReference>
<organism evidence="2 3">
    <name type="scientific">Trichoderma ghanense</name>
    <dbReference type="NCBI Taxonomy" id="65468"/>
    <lineage>
        <taxon>Eukaryota</taxon>
        <taxon>Fungi</taxon>
        <taxon>Dikarya</taxon>
        <taxon>Ascomycota</taxon>
        <taxon>Pezizomycotina</taxon>
        <taxon>Sordariomycetes</taxon>
        <taxon>Hypocreomycetidae</taxon>
        <taxon>Hypocreales</taxon>
        <taxon>Hypocreaceae</taxon>
        <taxon>Trichoderma</taxon>
    </lineage>
</organism>
<reference evidence="2 3" key="1">
    <citation type="submission" date="2018-01" db="EMBL/GenBank/DDBJ databases">
        <title>Genome characterization of the sugarcane-associated fungus Trichoderma ghanense CCMA-1212 and their application in lignocelulose bioconversion.</title>
        <authorList>
            <person name="Steindorff A.S."/>
            <person name="Mendes T.D."/>
            <person name="Vilela E.S.D."/>
            <person name="Rodrigues D.S."/>
            <person name="Formighieri E.F."/>
            <person name="Melo I.S."/>
            <person name="Favaro L.C.L."/>
        </authorList>
    </citation>
    <scope>NUCLEOTIDE SEQUENCE [LARGE SCALE GENOMIC DNA]</scope>
    <source>
        <strain evidence="2 3">CCMA-1212</strain>
    </source>
</reference>
<feature type="compositionally biased region" description="Low complexity" evidence="1">
    <location>
        <begin position="43"/>
        <end position="53"/>
    </location>
</feature>
<feature type="compositionally biased region" description="Basic residues" evidence="1">
    <location>
        <begin position="33"/>
        <end position="42"/>
    </location>
</feature>
<protein>
    <submittedName>
        <fullName evidence="2">Uncharacterized protein</fullName>
    </submittedName>
</protein>
<feature type="region of interest" description="Disordered" evidence="1">
    <location>
        <begin position="29"/>
        <end position="53"/>
    </location>
</feature>
<dbReference type="GeneID" id="300578379"/>
<evidence type="ECO:0000256" key="1">
    <source>
        <dbReference type="SAM" id="MobiDB-lite"/>
    </source>
</evidence>
<accession>A0ABY2H0C4</accession>
<comment type="caution">
    <text evidence="2">The sequence shown here is derived from an EMBL/GenBank/DDBJ whole genome shotgun (WGS) entry which is preliminary data.</text>
</comment>
<gene>
    <name evidence="2" type="ORF">CCMA1212_006726</name>
</gene>
<sequence length="130" mass="14662">MAAPSSTYIHYHHHLNMLLYHRNTVVSSITNTKPHHNNHSSSRHQSSSYHPSSSQQFNLAVLLTNHLRAVPRLAQRSNPWLHPQPHHKPAPPLAAPQQKASGERHKAQELTEAILPPHSLSNCLLLFRVA</sequence>
<dbReference type="Proteomes" id="UP001642720">
    <property type="component" value="Unassembled WGS sequence"/>
</dbReference>
<proteinExistence type="predicted"/>
<evidence type="ECO:0000313" key="3">
    <source>
        <dbReference type="Proteomes" id="UP001642720"/>
    </source>
</evidence>
<dbReference type="RefSeq" id="XP_073557310.1">
    <property type="nucleotide sequence ID" value="XM_073703929.1"/>
</dbReference>
<name>A0ABY2H0C4_9HYPO</name>